<protein>
    <recommendedName>
        <fullName evidence="3">ParB/Sulfiredoxin domain-containing protein</fullName>
    </recommendedName>
</protein>
<sequence>MAKTRKIEIEWLPDVEEHDYPSADSYLRLLHPDEQAAEMVAKLRIAPVGQFKAKDIFRASGLSLLGVSNSHVEKDRRKIIKGIGLSPLLLVRDPRAGRLVIADGYHRLCAIYGFDEDAAIRCKII</sequence>
<evidence type="ECO:0000313" key="1">
    <source>
        <dbReference type="EMBL" id="BDU73177.1"/>
    </source>
</evidence>
<dbReference type="EMBL" id="AP027080">
    <property type="protein sequence ID" value="BDU73177.1"/>
    <property type="molecule type" value="Genomic_DNA"/>
</dbReference>
<organism evidence="1 2">
    <name type="scientific">Mesoterricola silvestris</name>
    <dbReference type="NCBI Taxonomy" id="2927979"/>
    <lineage>
        <taxon>Bacteria</taxon>
        <taxon>Pseudomonadati</taxon>
        <taxon>Acidobacteriota</taxon>
        <taxon>Holophagae</taxon>
        <taxon>Holophagales</taxon>
        <taxon>Holophagaceae</taxon>
        <taxon>Mesoterricola</taxon>
    </lineage>
</organism>
<evidence type="ECO:0000313" key="2">
    <source>
        <dbReference type="Proteomes" id="UP001238179"/>
    </source>
</evidence>
<gene>
    <name evidence="1" type="ORF">METEAL_23510</name>
</gene>
<keyword evidence="2" id="KW-1185">Reference proteome</keyword>
<evidence type="ECO:0008006" key="3">
    <source>
        <dbReference type="Google" id="ProtNLM"/>
    </source>
</evidence>
<accession>A0AA48KAC7</accession>
<dbReference type="AlphaFoldDB" id="A0AA48KAC7"/>
<dbReference type="RefSeq" id="WP_316411820.1">
    <property type="nucleotide sequence ID" value="NZ_AP027080.1"/>
</dbReference>
<dbReference type="KEGG" id="msil:METEAL_23510"/>
<proteinExistence type="predicted"/>
<reference evidence="2" key="1">
    <citation type="journal article" date="2023" name="Int. J. Syst. Evol. Microbiol.">
        <title>Mesoterricola silvestris gen. nov., sp. nov., Mesoterricola sediminis sp. nov., Geothrix oryzae sp. nov., Geothrix edaphica sp. nov., Geothrix rubra sp. nov., and Geothrix limicola sp. nov., six novel members of Acidobacteriota isolated from soils.</title>
        <authorList>
            <person name="Itoh H."/>
            <person name="Sugisawa Y."/>
            <person name="Mise K."/>
            <person name="Xu Z."/>
            <person name="Kuniyasu M."/>
            <person name="Ushijima N."/>
            <person name="Kawano K."/>
            <person name="Kobayashi E."/>
            <person name="Shiratori Y."/>
            <person name="Masuda Y."/>
            <person name="Senoo K."/>
        </authorList>
    </citation>
    <scope>NUCLEOTIDE SEQUENCE [LARGE SCALE GENOMIC DNA]</scope>
    <source>
        <strain evidence="2">W79</strain>
    </source>
</reference>
<name>A0AA48KAC7_9BACT</name>
<dbReference type="Proteomes" id="UP001238179">
    <property type="component" value="Chromosome"/>
</dbReference>